<comment type="caution">
    <text evidence="2">The sequence shown here is derived from an EMBL/GenBank/DDBJ whole genome shotgun (WGS) entry which is preliminary data.</text>
</comment>
<dbReference type="InterPro" id="IPR007815">
    <property type="entry name" value="Emycin_Estase"/>
</dbReference>
<dbReference type="SUPFAM" id="SSF159501">
    <property type="entry name" value="EreA/ChaN-like"/>
    <property type="match status" value="1"/>
</dbReference>
<accession>A0ABN2H1C4</accession>
<dbReference type="InterPro" id="IPR052036">
    <property type="entry name" value="Hydrolase/PRTase-associated"/>
</dbReference>
<feature type="region of interest" description="Disordered" evidence="1">
    <location>
        <begin position="373"/>
        <end position="398"/>
    </location>
</feature>
<dbReference type="EMBL" id="BAAAQF010000010">
    <property type="protein sequence ID" value="GAA1680050.1"/>
    <property type="molecule type" value="Genomic_DNA"/>
</dbReference>
<name>A0ABN2H1C4_9ACTN</name>
<protein>
    <recommendedName>
        <fullName evidence="4">Erythromycin esterase</fullName>
    </recommendedName>
</protein>
<gene>
    <name evidence="2" type="ORF">GCM10009830_28860</name>
</gene>
<reference evidence="2 3" key="1">
    <citation type="journal article" date="2019" name="Int. J. Syst. Evol. Microbiol.">
        <title>The Global Catalogue of Microorganisms (GCM) 10K type strain sequencing project: providing services to taxonomists for standard genome sequencing and annotation.</title>
        <authorList>
            <consortium name="The Broad Institute Genomics Platform"/>
            <consortium name="The Broad Institute Genome Sequencing Center for Infectious Disease"/>
            <person name="Wu L."/>
            <person name="Ma J."/>
        </authorList>
    </citation>
    <scope>NUCLEOTIDE SEQUENCE [LARGE SCALE GENOMIC DNA]</scope>
    <source>
        <strain evidence="2 3">JCM 16001</strain>
    </source>
</reference>
<dbReference type="PANTHER" id="PTHR31299:SF0">
    <property type="entry name" value="ESTERASE, PUTATIVE (AFU_ORTHOLOGUE AFUA_1G05850)-RELATED"/>
    <property type="match status" value="1"/>
</dbReference>
<dbReference type="Pfam" id="PF05139">
    <property type="entry name" value="Erythro_esteras"/>
    <property type="match status" value="1"/>
</dbReference>
<dbReference type="PANTHER" id="PTHR31299">
    <property type="entry name" value="ESTERASE, PUTATIVE (AFU_ORTHOLOGUE AFUA_1G05850)-RELATED"/>
    <property type="match status" value="1"/>
</dbReference>
<evidence type="ECO:0000313" key="2">
    <source>
        <dbReference type="EMBL" id="GAA1680050.1"/>
    </source>
</evidence>
<feature type="compositionally biased region" description="Basic and acidic residues" evidence="1">
    <location>
        <begin position="383"/>
        <end position="393"/>
    </location>
</feature>
<dbReference type="Gene3D" id="3.30.1870.10">
    <property type="entry name" value="EreA-like, domain 2"/>
    <property type="match status" value="1"/>
</dbReference>
<dbReference type="Proteomes" id="UP001499851">
    <property type="component" value="Unassembled WGS sequence"/>
</dbReference>
<keyword evidence="3" id="KW-1185">Reference proteome</keyword>
<evidence type="ECO:0008006" key="4">
    <source>
        <dbReference type="Google" id="ProtNLM"/>
    </source>
</evidence>
<evidence type="ECO:0000256" key="1">
    <source>
        <dbReference type="SAM" id="MobiDB-lite"/>
    </source>
</evidence>
<organism evidence="2 3">
    <name type="scientific">Glycomyces endophyticus</name>
    <dbReference type="NCBI Taxonomy" id="480996"/>
    <lineage>
        <taxon>Bacteria</taxon>
        <taxon>Bacillati</taxon>
        <taxon>Actinomycetota</taxon>
        <taxon>Actinomycetes</taxon>
        <taxon>Glycomycetales</taxon>
        <taxon>Glycomycetaceae</taxon>
        <taxon>Glycomyces</taxon>
    </lineage>
</organism>
<evidence type="ECO:0000313" key="3">
    <source>
        <dbReference type="Proteomes" id="UP001499851"/>
    </source>
</evidence>
<sequence length="466" mass="48234">MNTTRTWIRDHARPLEDLGPVVAAAKAATVVGIGENTRESAEIDHHRVALVKALVAEAGYRVVVIPDSANVASRMDEYALGKRDDLREIVLSGWLPNRTEAAADLLSWLRGFNRRHADDPVRIIGNGPWQTEPGDYDLVLAAAEGIDPAAAAAIRERYDVVRTAHDVNEHIQIHQGTHPGRPFAELAGEALDLVRVLAPEPGVLALAERIVGFHANSVAGKLDFAELSKRIAGLIVAAHEESGRKVVYFDGFALTGVLSEIEVAVSPGSRFATSGQLLRERFGEGYVSVLLAFGHGTIRDGLEIPEPGEGNVERLLLDSGGAEGGAEAEAEAEAEVRVGAGAETEAGVGGGAGAEAGFADGADAGSGSGAGVGAGAGAGRGAEVADRAGRGERAPGGAGGGFLLPLADGGWPGGATRLRIIAGVYDPAEDDKHSIDLPSLPQAVDFLGFVPAITETRSLREEAVAG</sequence>
<proteinExistence type="predicted"/>
<dbReference type="Gene3D" id="3.40.1660.10">
    <property type="entry name" value="EreA-like (biosynthetic domain)"/>
    <property type="match status" value="1"/>
</dbReference>
<dbReference type="RefSeq" id="WP_344487538.1">
    <property type="nucleotide sequence ID" value="NZ_BAAAQF010000010.1"/>
</dbReference>